<dbReference type="GO" id="GO:0032468">
    <property type="term" value="P:Golgi calcium ion homeostasis"/>
    <property type="evidence" value="ECO:0007669"/>
    <property type="project" value="TreeGrafter"/>
</dbReference>
<evidence type="ECO:0000256" key="7">
    <source>
        <dbReference type="SAM" id="MobiDB-lite"/>
    </source>
</evidence>
<dbReference type="AlphaFoldDB" id="A0A9P0QQH5"/>
<name>A0A9P0QQH5_9ASCO</name>
<dbReference type="InterPro" id="IPR049555">
    <property type="entry name" value="GDT1-like_CS"/>
</dbReference>
<dbReference type="GO" id="GO:0000329">
    <property type="term" value="C:fungal-type vacuole membrane"/>
    <property type="evidence" value="ECO:0007669"/>
    <property type="project" value="TreeGrafter"/>
</dbReference>
<organism evidence="8 9">
    <name type="scientific">[Candida] railenensis</name>
    <dbReference type="NCBI Taxonomy" id="45579"/>
    <lineage>
        <taxon>Eukaryota</taxon>
        <taxon>Fungi</taxon>
        <taxon>Dikarya</taxon>
        <taxon>Ascomycota</taxon>
        <taxon>Saccharomycotina</taxon>
        <taxon>Pichiomycetes</taxon>
        <taxon>Debaryomycetaceae</taxon>
        <taxon>Kurtzmaniella</taxon>
    </lineage>
</organism>
<keyword evidence="4 6" id="KW-1133">Transmembrane helix</keyword>
<dbReference type="GO" id="GO:0015085">
    <property type="term" value="F:calcium ion transmembrane transporter activity"/>
    <property type="evidence" value="ECO:0007669"/>
    <property type="project" value="TreeGrafter"/>
</dbReference>
<dbReference type="EMBL" id="CAKXYY010000009">
    <property type="protein sequence ID" value="CAH2353068.1"/>
    <property type="molecule type" value="Genomic_DNA"/>
</dbReference>
<dbReference type="PROSITE" id="PS01214">
    <property type="entry name" value="UPF0016"/>
    <property type="match status" value="1"/>
</dbReference>
<dbReference type="PANTHER" id="PTHR12608">
    <property type="entry name" value="TRANSMEMBRANE PROTEIN HTP-1 RELATED"/>
    <property type="match status" value="1"/>
</dbReference>
<dbReference type="GO" id="GO:0005794">
    <property type="term" value="C:Golgi apparatus"/>
    <property type="evidence" value="ECO:0007669"/>
    <property type="project" value="TreeGrafter"/>
</dbReference>
<dbReference type="InterPro" id="IPR001727">
    <property type="entry name" value="GDT1-like"/>
</dbReference>
<dbReference type="OrthoDB" id="442680at2759"/>
<evidence type="ECO:0000256" key="4">
    <source>
        <dbReference type="ARBA" id="ARBA00022989"/>
    </source>
</evidence>
<feature type="transmembrane region" description="Helical" evidence="6">
    <location>
        <begin position="311"/>
        <end position="329"/>
    </location>
</feature>
<keyword evidence="6" id="KW-0732">Signal</keyword>
<evidence type="ECO:0000313" key="9">
    <source>
        <dbReference type="Proteomes" id="UP000837801"/>
    </source>
</evidence>
<comment type="similarity">
    <text evidence="2 6">Belongs to the GDT1 family.</text>
</comment>
<feature type="transmembrane region" description="Helical" evidence="6">
    <location>
        <begin position="124"/>
        <end position="144"/>
    </location>
</feature>
<keyword evidence="9" id="KW-1185">Reference proteome</keyword>
<dbReference type="GO" id="GO:0032472">
    <property type="term" value="P:Golgi calcium ion transport"/>
    <property type="evidence" value="ECO:0007669"/>
    <property type="project" value="TreeGrafter"/>
</dbReference>
<dbReference type="Pfam" id="PF01169">
    <property type="entry name" value="GDT1"/>
    <property type="match status" value="2"/>
</dbReference>
<evidence type="ECO:0000313" key="8">
    <source>
        <dbReference type="EMBL" id="CAH2353068.1"/>
    </source>
</evidence>
<evidence type="ECO:0000256" key="2">
    <source>
        <dbReference type="ARBA" id="ARBA00009190"/>
    </source>
</evidence>
<feature type="transmembrane region" description="Helical" evidence="6">
    <location>
        <begin position="156"/>
        <end position="173"/>
    </location>
</feature>
<feature type="region of interest" description="Disordered" evidence="7">
    <location>
        <begin position="23"/>
        <end position="82"/>
    </location>
</feature>
<evidence type="ECO:0000256" key="1">
    <source>
        <dbReference type="ARBA" id="ARBA00004141"/>
    </source>
</evidence>
<gene>
    <name evidence="8" type="ORF">CLIB1423_09S02080</name>
</gene>
<keyword evidence="3 6" id="KW-0812">Transmembrane</keyword>
<accession>A0A9P0QQH5</accession>
<feature type="transmembrane region" description="Helical" evidence="6">
    <location>
        <begin position="278"/>
        <end position="299"/>
    </location>
</feature>
<feature type="signal peptide" evidence="6">
    <location>
        <begin position="1"/>
        <end position="17"/>
    </location>
</feature>
<proteinExistence type="inferred from homology"/>
<reference evidence="8" key="1">
    <citation type="submission" date="2022-03" db="EMBL/GenBank/DDBJ databases">
        <authorList>
            <person name="Legras J.-L."/>
            <person name="Devillers H."/>
            <person name="Grondin C."/>
        </authorList>
    </citation>
    <scope>NUCLEOTIDE SEQUENCE</scope>
    <source>
        <strain evidence="8">CLIB 1423</strain>
    </source>
</reference>
<comment type="subcellular location">
    <subcellularLocation>
        <location evidence="1 6">Membrane</location>
        <topology evidence="1 6">Multi-pass membrane protein</topology>
    </subcellularLocation>
</comment>
<feature type="chain" id="PRO_5040542127" description="GDT1 family protein" evidence="6">
    <location>
        <begin position="18"/>
        <end position="337"/>
    </location>
</feature>
<feature type="transmembrane region" description="Helical" evidence="6">
    <location>
        <begin position="240"/>
        <end position="258"/>
    </location>
</feature>
<dbReference type="Proteomes" id="UP000837801">
    <property type="component" value="Unassembled WGS sequence"/>
</dbReference>
<evidence type="ECO:0000256" key="5">
    <source>
        <dbReference type="ARBA" id="ARBA00023136"/>
    </source>
</evidence>
<dbReference type="PANTHER" id="PTHR12608:SF1">
    <property type="entry name" value="TRANSMEMBRANE PROTEIN 165"/>
    <property type="match status" value="1"/>
</dbReference>
<evidence type="ECO:0000256" key="3">
    <source>
        <dbReference type="ARBA" id="ARBA00022692"/>
    </source>
</evidence>
<protein>
    <recommendedName>
        <fullName evidence="6">GDT1 family protein</fullName>
    </recommendedName>
</protein>
<comment type="caution">
    <text evidence="8">The sequence shown here is derived from an EMBL/GenBank/DDBJ whole genome shotgun (WGS) entry which is preliminary data.</text>
</comment>
<dbReference type="GO" id="GO:0005384">
    <property type="term" value="F:manganese ion transmembrane transporter activity"/>
    <property type="evidence" value="ECO:0007669"/>
    <property type="project" value="TreeGrafter"/>
</dbReference>
<keyword evidence="5 6" id="KW-0472">Membrane</keyword>
<evidence type="ECO:0000256" key="6">
    <source>
        <dbReference type="RuleBase" id="RU365102"/>
    </source>
</evidence>
<sequence>MKVSNLFIGALATAALAKNLKVPPTGELSSEPPVKKLGVADIQAEDNTPSPKHANKPLEPHGEGSGHGAVGLKNPAIDSDEEDSLEGASSFKKLVMPISMIVVSEIGDKTFLIAALMAMKHSRFVVFTSAFSSLAVMTVLSGVIGHALPSLISQRLTQFLASVLFVVFGYKLLREGLEMSKEAGVDEELAEVEEELASSSINSRMNDIEMQEAGGADSAQNISKKSTQWLKEVGDNVQNLASFVLSPIWIQVFVMTFLGEWGDRSQIAIIAMAAVPDYWIVILGAVIGHGLCTAAACLGGKLLAKRISMRNVTLGGAAAFLIFAVSYFYDALYNEEL</sequence>